<keyword evidence="2" id="KW-0732">Signal</keyword>
<evidence type="ECO:0008006" key="5">
    <source>
        <dbReference type="Google" id="ProtNLM"/>
    </source>
</evidence>
<proteinExistence type="predicted"/>
<dbReference type="EMBL" id="KZ678387">
    <property type="protein sequence ID" value="PSR98984.1"/>
    <property type="molecule type" value="Genomic_DNA"/>
</dbReference>
<evidence type="ECO:0000313" key="3">
    <source>
        <dbReference type="EMBL" id="PSR98984.1"/>
    </source>
</evidence>
<feature type="signal peptide" evidence="2">
    <location>
        <begin position="1"/>
        <end position="18"/>
    </location>
</feature>
<dbReference type="InParanoid" id="A0A2T3AHV9"/>
<evidence type="ECO:0000313" key="4">
    <source>
        <dbReference type="Proteomes" id="UP000241462"/>
    </source>
</evidence>
<accession>A0A2T3AHV9</accession>
<feature type="region of interest" description="Disordered" evidence="1">
    <location>
        <begin position="28"/>
        <end position="81"/>
    </location>
</feature>
<evidence type="ECO:0000256" key="1">
    <source>
        <dbReference type="SAM" id="MobiDB-lite"/>
    </source>
</evidence>
<protein>
    <recommendedName>
        <fullName evidence="5">Secreted protein</fullName>
    </recommendedName>
</protein>
<sequence>MLLLRWSWATFVFPPAFSSTRTTLGTLERPRAPHRRSCTQSIHMRPRDPLGLSSPVQTTRRDISPLGVAASERPRALTRLG</sequence>
<feature type="chain" id="PRO_5015655581" description="Secreted protein" evidence="2">
    <location>
        <begin position="19"/>
        <end position="81"/>
    </location>
</feature>
<name>A0A2T3AHV9_9PEZI</name>
<dbReference type="AlphaFoldDB" id="A0A2T3AHV9"/>
<reference evidence="3 4" key="1">
    <citation type="journal article" date="2018" name="Mycol. Prog.">
        <title>Coniella lustricola, a new species from submerged detritus.</title>
        <authorList>
            <person name="Raudabaugh D.B."/>
            <person name="Iturriaga T."/>
            <person name="Carver A."/>
            <person name="Mondo S."/>
            <person name="Pangilinan J."/>
            <person name="Lipzen A."/>
            <person name="He G."/>
            <person name="Amirebrahimi M."/>
            <person name="Grigoriev I.V."/>
            <person name="Miller A.N."/>
        </authorList>
    </citation>
    <scope>NUCLEOTIDE SEQUENCE [LARGE SCALE GENOMIC DNA]</scope>
    <source>
        <strain evidence="3 4">B22-T-1</strain>
    </source>
</reference>
<organism evidence="3 4">
    <name type="scientific">Coniella lustricola</name>
    <dbReference type="NCBI Taxonomy" id="2025994"/>
    <lineage>
        <taxon>Eukaryota</taxon>
        <taxon>Fungi</taxon>
        <taxon>Dikarya</taxon>
        <taxon>Ascomycota</taxon>
        <taxon>Pezizomycotina</taxon>
        <taxon>Sordariomycetes</taxon>
        <taxon>Sordariomycetidae</taxon>
        <taxon>Diaporthales</taxon>
        <taxon>Schizoparmaceae</taxon>
        <taxon>Coniella</taxon>
    </lineage>
</organism>
<dbReference type="Proteomes" id="UP000241462">
    <property type="component" value="Unassembled WGS sequence"/>
</dbReference>
<gene>
    <name evidence="3" type="ORF">BD289DRAFT_424880</name>
</gene>
<evidence type="ECO:0000256" key="2">
    <source>
        <dbReference type="SAM" id="SignalP"/>
    </source>
</evidence>
<keyword evidence="4" id="KW-1185">Reference proteome</keyword>